<dbReference type="EMBL" id="ARZX01000032">
    <property type="protein sequence ID" value="EWH10701.1"/>
    <property type="molecule type" value="Genomic_DNA"/>
</dbReference>
<evidence type="ECO:0000313" key="2">
    <source>
        <dbReference type="Proteomes" id="UP000019275"/>
    </source>
</evidence>
<evidence type="ECO:0000313" key="1">
    <source>
        <dbReference type="EMBL" id="EWH10701.1"/>
    </source>
</evidence>
<dbReference type="Proteomes" id="UP000019275">
    <property type="component" value="Unassembled WGS sequence"/>
</dbReference>
<protein>
    <submittedName>
        <fullName evidence="1">Uncharacterized protein</fullName>
    </submittedName>
</protein>
<proteinExistence type="predicted"/>
<organism evidence="1 2">
    <name type="scientific">Cellulophaga geojensis KL-A</name>
    <dbReference type="NCBI Taxonomy" id="1328323"/>
    <lineage>
        <taxon>Bacteria</taxon>
        <taxon>Pseudomonadati</taxon>
        <taxon>Bacteroidota</taxon>
        <taxon>Flavobacteriia</taxon>
        <taxon>Flavobacteriales</taxon>
        <taxon>Flavobacteriaceae</taxon>
        <taxon>Cellulophaga</taxon>
    </lineage>
</organism>
<reference evidence="1 2" key="1">
    <citation type="journal article" date="2014" name="Genome Announc.">
        <title>Draft Genome Sequence of the Carrageenan-Degrading Bacterium Cellulophaga sp. Strain KL-A, Isolated from Decaying Marine Algae.</title>
        <authorList>
            <person name="Shan D."/>
            <person name="Ying J."/>
            <person name="Li X."/>
            <person name="Gao Z."/>
            <person name="Wei G."/>
            <person name="Shao Z."/>
        </authorList>
    </citation>
    <scope>NUCLEOTIDE SEQUENCE [LARGE SCALE GENOMIC DNA]</scope>
    <source>
        <strain evidence="1 2">KL-A</strain>
    </source>
</reference>
<gene>
    <name evidence="1" type="ORF">KLA_16492</name>
</gene>
<accession>A0ABN0RJP0</accession>
<sequence length="38" mass="4280">MIYITLITIAAITIGLLFNNKPKVRAIKVPVRNKSIKK</sequence>
<keyword evidence="2" id="KW-1185">Reference proteome</keyword>
<comment type="caution">
    <text evidence="1">The sequence shown here is derived from an EMBL/GenBank/DDBJ whole genome shotgun (WGS) entry which is preliminary data.</text>
</comment>
<name>A0ABN0RJP0_9FLAO</name>